<gene>
    <name evidence="3" type="ORF">SAMN05421504_101927</name>
</gene>
<evidence type="ECO:0000313" key="3">
    <source>
        <dbReference type="EMBL" id="SDW57022.1"/>
    </source>
</evidence>
<dbReference type="SUPFAM" id="SSF53187">
    <property type="entry name" value="Zn-dependent exopeptidases"/>
    <property type="match status" value="1"/>
</dbReference>
<dbReference type="OrthoDB" id="9781032at2"/>
<dbReference type="Gene3D" id="3.30.70.360">
    <property type="match status" value="1"/>
</dbReference>
<dbReference type="InterPro" id="IPR017144">
    <property type="entry name" value="Xaa-Arg_dipeptidase"/>
</dbReference>
<accession>A0A1H2ULM9</accession>
<dbReference type="STRING" id="589385.SAMN05421504_101927"/>
<dbReference type="GO" id="GO:0005737">
    <property type="term" value="C:cytoplasm"/>
    <property type="evidence" value="ECO:0007669"/>
    <property type="project" value="TreeGrafter"/>
</dbReference>
<dbReference type="GO" id="GO:0016805">
    <property type="term" value="F:dipeptidase activity"/>
    <property type="evidence" value="ECO:0007669"/>
    <property type="project" value="InterPro"/>
</dbReference>
<protein>
    <recommendedName>
        <fullName evidence="1">Peptidase M20 domain-containing protein 2</fullName>
    </recommendedName>
</protein>
<dbReference type="Pfam" id="PF07687">
    <property type="entry name" value="M20_dimer"/>
    <property type="match status" value="1"/>
</dbReference>
<dbReference type="InterPro" id="IPR011650">
    <property type="entry name" value="Peptidase_M20_dimer"/>
</dbReference>
<evidence type="ECO:0000313" key="4">
    <source>
        <dbReference type="Proteomes" id="UP000199515"/>
    </source>
</evidence>
<dbReference type="Proteomes" id="UP000199515">
    <property type="component" value="Unassembled WGS sequence"/>
</dbReference>
<keyword evidence="4" id="KW-1185">Reference proteome</keyword>
<reference evidence="3 4" key="1">
    <citation type="submission" date="2016-10" db="EMBL/GenBank/DDBJ databases">
        <authorList>
            <person name="de Groot N.N."/>
        </authorList>
    </citation>
    <scope>NUCLEOTIDE SEQUENCE [LARGE SCALE GENOMIC DNA]</scope>
    <source>
        <strain evidence="3 4">CPCC 202699</strain>
    </source>
</reference>
<dbReference type="PANTHER" id="PTHR30575">
    <property type="entry name" value="PEPTIDASE M20"/>
    <property type="match status" value="1"/>
</dbReference>
<dbReference type="GO" id="GO:0071713">
    <property type="term" value="F:para-aminobenzoyl-glutamate hydrolase activity"/>
    <property type="evidence" value="ECO:0007669"/>
    <property type="project" value="TreeGrafter"/>
</dbReference>
<dbReference type="GO" id="GO:0046657">
    <property type="term" value="P:folic acid catabolic process"/>
    <property type="evidence" value="ECO:0007669"/>
    <property type="project" value="TreeGrafter"/>
</dbReference>
<feature type="domain" description="Peptidase M20 dimerisation" evidence="2">
    <location>
        <begin position="160"/>
        <end position="249"/>
    </location>
</feature>
<name>A0A1H2ULM9_9PSEU</name>
<dbReference type="InterPro" id="IPR036264">
    <property type="entry name" value="Bact_exopeptidase_dim_dom"/>
</dbReference>
<evidence type="ECO:0000256" key="1">
    <source>
        <dbReference type="PIRNR" id="PIRNR037226"/>
    </source>
</evidence>
<dbReference type="EMBL" id="FNON01000001">
    <property type="protein sequence ID" value="SDW57022.1"/>
    <property type="molecule type" value="Genomic_DNA"/>
</dbReference>
<dbReference type="AlphaFoldDB" id="A0A1H2ULM9"/>
<comment type="similarity">
    <text evidence="1">Belongs to the peptidase M20A family.</text>
</comment>
<dbReference type="InterPro" id="IPR052030">
    <property type="entry name" value="Peptidase_M20/M20A_hydrolases"/>
</dbReference>
<organism evidence="3 4">
    <name type="scientific">Amycolatopsis xylanica</name>
    <dbReference type="NCBI Taxonomy" id="589385"/>
    <lineage>
        <taxon>Bacteria</taxon>
        <taxon>Bacillati</taxon>
        <taxon>Actinomycetota</taxon>
        <taxon>Actinomycetes</taxon>
        <taxon>Pseudonocardiales</taxon>
        <taxon>Pseudonocardiaceae</taxon>
        <taxon>Amycolatopsis</taxon>
    </lineage>
</organism>
<dbReference type="RefSeq" id="WP_091286931.1">
    <property type="nucleotide sequence ID" value="NZ_FNON01000001.1"/>
</dbReference>
<dbReference type="SUPFAM" id="SSF55031">
    <property type="entry name" value="Bacterial exopeptidase dimerisation domain"/>
    <property type="match status" value="1"/>
</dbReference>
<keyword evidence="3" id="KW-0378">Hydrolase</keyword>
<dbReference type="Gene3D" id="3.40.630.10">
    <property type="entry name" value="Zn peptidases"/>
    <property type="match status" value="1"/>
</dbReference>
<proteinExistence type="inferred from homology"/>
<dbReference type="PANTHER" id="PTHR30575:SF0">
    <property type="entry name" value="XAA-ARG DIPEPTIDASE"/>
    <property type="match status" value="1"/>
</dbReference>
<dbReference type="PIRSF" id="PIRSF037226">
    <property type="entry name" value="Amidohydrolase_ACY1L2_prd"/>
    <property type="match status" value="1"/>
</dbReference>
<sequence length="386" mass="39918">MEDEELYDLVDDQLASLEERLWNIGVTLHADPEPELAVRLLTKELELGGFKVERDGLAFTAVVGTDQKPCVALLVEYDAVPGLGHALGHNLVAVAGLGAALAVVGALGEVPGTLRVIGTPAEGKESAVRAGWFDGLDAVLMFQPGVHTWTWAPLSAQVELEVAFHGRAAHVTGDPAAGVDALAALIQMFTAVAALHRRLARGASVQGIITHGGDATDVVPDLARARFGVRAPTARALDRLVEDVTACADGAAGASGATVEVARLGAGHRHFRANEVLAARFARHLAELGVHAGEPDPVAVSESSDVGNVSTVVPTICPLVAIADPCQGLRTPAFTAAAAGARARSATMAAAGGLARTVVDLLRHASLVTETWACFKDREAAERAGD</sequence>
<evidence type="ECO:0000259" key="2">
    <source>
        <dbReference type="Pfam" id="PF07687"/>
    </source>
</evidence>